<dbReference type="Proteomes" id="UP000828390">
    <property type="component" value="Unassembled WGS sequence"/>
</dbReference>
<proteinExistence type="predicted"/>
<gene>
    <name evidence="1" type="ORF">DPMN_122548</name>
</gene>
<name>A0A9D4GSQ4_DREPO</name>
<comment type="caution">
    <text evidence="1">The sequence shown here is derived from an EMBL/GenBank/DDBJ whole genome shotgun (WGS) entry which is preliminary data.</text>
</comment>
<evidence type="ECO:0000313" key="1">
    <source>
        <dbReference type="EMBL" id="KAH3820799.1"/>
    </source>
</evidence>
<sequence length="121" mass="13723">MSSKYHKTLTDCESLPGCPDFMLGAYSHLNYASRQEKVIQRTSFLTPSMSVPICSVSLHTLATVQMLSRNLSSSLSARYWWWIHSFSSSYKLLYSRAGLALRGVRPFITPDNCFHTPKKTP</sequence>
<reference evidence="1" key="1">
    <citation type="journal article" date="2019" name="bioRxiv">
        <title>The Genome of the Zebra Mussel, Dreissena polymorpha: A Resource for Invasive Species Research.</title>
        <authorList>
            <person name="McCartney M.A."/>
            <person name="Auch B."/>
            <person name="Kono T."/>
            <person name="Mallez S."/>
            <person name="Zhang Y."/>
            <person name="Obille A."/>
            <person name="Becker A."/>
            <person name="Abrahante J.E."/>
            <person name="Garbe J."/>
            <person name="Badalamenti J.P."/>
            <person name="Herman A."/>
            <person name="Mangelson H."/>
            <person name="Liachko I."/>
            <person name="Sullivan S."/>
            <person name="Sone E.D."/>
            <person name="Koren S."/>
            <person name="Silverstein K.A.T."/>
            <person name="Beckman K.B."/>
            <person name="Gohl D.M."/>
        </authorList>
    </citation>
    <scope>NUCLEOTIDE SEQUENCE</scope>
    <source>
        <strain evidence="1">Duluth1</strain>
        <tissue evidence="1">Whole animal</tissue>
    </source>
</reference>
<accession>A0A9D4GSQ4</accession>
<dbReference type="AlphaFoldDB" id="A0A9D4GSQ4"/>
<keyword evidence="2" id="KW-1185">Reference proteome</keyword>
<evidence type="ECO:0000313" key="2">
    <source>
        <dbReference type="Proteomes" id="UP000828390"/>
    </source>
</evidence>
<reference evidence="1" key="2">
    <citation type="submission" date="2020-11" db="EMBL/GenBank/DDBJ databases">
        <authorList>
            <person name="McCartney M.A."/>
            <person name="Auch B."/>
            <person name="Kono T."/>
            <person name="Mallez S."/>
            <person name="Becker A."/>
            <person name="Gohl D.M."/>
            <person name="Silverstein K.A.T."/>
            <person name="Koren S."/>
            <person name="Bechman K.B."/>
            <person name="Herman A."/>
            <person name="Abrahante J.E."/>
            <person name="Garbe J."/>
        </authorList>
    </citation>
    <scope>NUCLEOTIDE SEQUENCE</scope>
    <source>
        <strain evidence="1">Duluth1</strain>
        <tissue evidence="1">Whole animal</tissue>
    </source>
</reference>
<dbReference type="EMBL" id="JAIWYP010000005">
    <property type="protein sequence ID" value="KAH3820799.1"/>
    <property type="molecule type" value="Genomic_DNA"/>
</dbReference>
<protein>
    <submittedName>
        <fullName evidence="1">Uncharacterized protein</fullName>
    </submittedName>
</protein>
<organism evidence="1 2">
    <name type="scientific">Dreissena polymorpha</name>
    <name type="common">Zebra mussel</name>
    <name type="synonym">Mytilus polymorpha</name>
    <dbReference type="NCBI Taxonomy" id="45954"/>
    <lineage>
        <taxon>Eukaryota</taxon>
        <taxon>Metazoa</taxon>
        <taxon>Spiralia</taxon>
        <taxon>Lophotrochozoa</taxon>
        <taxon>Mollusca</taxon>
        <taxon>Bivalvia</taxon>
        <taxon>Autobranchia</taxon>
        <taxon>Heteroconchia</taxon>
        <taxon>Euheterodonta</taxon>
        <taxon>Imparidentia</taxon>
        <taxon>Neoheterodontei</taxon>
        <taxon>Myida</taxon>
        <taxon>Dreissenoidea</taxon>
        <taxon>Dreissenidae</taxon>
        <taxon>Dreissena</taxon>
    </lineage>
</organism>